<dbReference type="FunFam" id="3.30.160.60:FF:002343">
    <property type="entry name" value="Zinc finger protein 33A"/>
    <property type="match status" value="1"/>
</dbReference>
<dbReference type="PANTHER" id="PTHR40626">
    <property type="entry name" value="MIP31509P"/>
    <property type="match status" value="1"/>
</dbReference>
<evidence type="ECO:0000259" key="9">
    <source>
        <dbReference type="PROSITE" id="PS50157"/>
    </source>
</evidence>
<dbReference type="RefSeq" id="XP_043162170.1">
    <property type="nucleotide sequence ID" value="XM_043306235.1"/>
</dbReference>
<reference evidence="10 11" key="1">
    <citation type="submission" date="2018-10" db="EMBL/GenBank/DDBJ databases">
        <title>Pan-genome distribution and transcriptional activeness of fungal secondary metabolism genes in Aspergillus section Fumigati.</title>
        <authorList>
            <person name="Takahashi H."/>
            <person name="Umemura M."/>
            <person name="Ninomiya A."/>
            <person name="Kusuya Y."/>
            <person name="Urayama S."/>
            <person name="Shimizu M."/>
            <person name="Watanabe A."/>
            <person name="Kamei K."/>
            <person name="Yaguchi T."/>
            <person name="Hagiwara D."/>
        </authorList>
    </citation>
    <scope>NUCLEOTIDE SEQUENCE [LARGE SCALE GENOMIC DNA]</scope>
    <source>
        <strain evidence="10 11">IFM 55266</strain>
    </source>
</reference>
<dbReference type="PROSITE" id="PS00028">
    <property type="entry name" value="ZINC_FINGER_C2H2_1"/>
    <property type="match status" value="2"/>
</dbReference>
<feature type="region of interest" description="Disordered" evidence="8">
    <location>
        <begin position="50"/>
        <end position="107"/>
    </location>
</feature>
<dbReference type="PANTHER" id="PTHR40626:SF11">
    <property type="entry name" value="ZINC FINGER PROTEIN YPR022C"/>
    <property type="match status" value="1"/>
</dbReference>
<sequence length="294" mass="32250">MSGKNQCSYCYRSFARSEHLSRHERSHRNERPYRCPSCSGTFTRKDVFKRHHTRHHGQPVQASPQQQQHAPGPSNVDPPISLQAGLTPTSSHGAVSVTTRDGMESSSATGFDQADLLLMNSSIMDSLVSVLDYPAVPRSDLFSNLTGQAHQHALAGASRGESGPAAAGAPQVGESPGWKGSFAISEQKRGQLAAEVDPTEEFNVLAFPSRLTWERLLNTFAECFLIYIPCIHTPTWKADLAPPCTIFAMASIGASYHDDNTTATWLHRLATACLKKYVRKPTKPPYMKACILTR</sequence>
<dbReference type="CDD" id="cd12148">
    <property type="entry name" value="fungal_TF_MHR"/>
    <property type="match status" value="1"/>
</dbReference>
<dbReference type="InterPro" id="IPR036236">
    <property type="entry name" value="Znf_C2H2_sf"/>
</dbReference>
<gene>
    <name evidence="10" type="ORF">Asppvi_010389</name>
</gene>
<dbReference type="SUPFAM" id="SSF57667">
    <property type="entry name" value="beta-beta-alpha zinc fingers"/>
    <property type="match status" value="1"/>
</dbReference>
<protein>
    <recommendedName>
        <fullName evidence="9">C2H2-type domain-containing protein</fullName>
    </recommendedName>
</protein>
<feature type="domain" description="C2H2-type" evidence="9">
    <location>
        <begin position="33"/>
        <end position="60"/>
    </location>
</feature>
<evidence type="ECO:0000256" key="1">
    <source>
        <dbReference type="ARBA" id="ARBA00004123"/>
    </source>
</evidence>
<dbReference type="AlphaFoldDB" id="A0A9P3BPA8"/>
<evidence type="ECO:0000256" key="4">
    <source>
        <dbReference type="ARBA" id="ARBA00022771"/>
    </source>
</evidence>
<comment type="subcellular location">
    <subcellularLocation>
        <location evidence="1">Nucleus</location>
    </subcellularLocation>
</comment>
<evidence type="ECO:0000256" key="2">
    <source>
        <dbReference type="ARBA" id="ARBA00022723"/>
    </source>
</evidence>
<feature type="region of interest" description="Disordered" evidence="8">
    <location>
        <begin position="153"/>
        <end position="172"/>
    </location>
</feature>
<dbReference type="GO" id="GO:0000785">
    <property type="term" value="C:chromatin"/>
    <property type="evidence" value="ECO:0007669"/>
    <property type="project" value="TreeGrafter"/>
</dbReference>
<evidence type="ECO:0000256" key="6">
    <source>
        <dbReference type="ARBA" id="ARBA00023242"/>
    </source>
</evidence>
<evidence type="ECO:0000256" key="7">
    <source>
        <dbReference type="PROSITE-ProRule" id="PRU00042"/>
    </source>
</evidence>
<dbReference type="PROSITE" id="PS50157">
    <property type="entry name" value="ZINC_FINGER_C2H2_2"/>
    <property type="match status" value="2"/>
</dbReference>
<dbReference type="Gene3D" id="3.30.160.60">
    <property type="entry name" value="Classic Zinc Finger"/>
    <property type="match status" value="2"/>
</dbReference>
<evidence type="ECO:0000313" key="10">
    <source>
        <dbReference type="EMBL" id="GIJ91424.1"/>
    </source>
</evidence>
<feature type="compositionally biased region" description="Low complexity" evidence="8">
    <location>
        <begin position="58"/>
        <end position="74"/>
    </location>
</feature>
<proteinExistence type="predicted"/>
<name>A0A9P3BPA8_9EURO</name>
<keyword evidence="6" id="KW-0539">Nucleus</keyword>
<evidence type="ECO:0000313" key="11">
    <source>
        <dbReference type="Proteomes" id="UP001043456"/>
    </source>
</evidence>
<dbReference type="GO" id="GO:0005634">
    <property type="term" value="C:nucleus"/>
    <property type="evidence" value="ECO:0007669"/>
    <property type="project" value="UniProtKB-SubCell"/>
</dbReference>
<keyword evidence="11" id="KW-1185">Reference proteome</keyword>
<dbReference type="InterPro" id="IPR051059">
    <property type="entry name" value="VerF-like"/>
</dbReference>
<accession>A0A9P3BPA8</accession>
<dbReference type="SMART" id="SM00355">
    <property type="entry name" value="ZnF_C2H2"/>
    <property type="match status" value="2"/>
</dbReference>
<dbReference type="GO" id="GO:0000981">
    <property type="term" value="F:DNA-binding transcription factor activity, RNA polymerase II-specific"/>
    <property type="evidence" value="ECO:0007669"/>
    <property type="project" value="InterPro"/>
</dbReference>
<dbReference type="GO" id="GO:0008270">
    <property type="term" value="F:zinc ion binding"/>
    <property type="evidence" value="ECO:0007669"/>
    <property type="project" value="UniProtKB-KW"/>
</dbReference>
<dbReference type="Pfam" id="PF00096">
    <property type="entry name" value="zf-C2H2"/>
    <property type="match status" value="1"/>
</dbReference>
<feature type="domain" description="C2H2-type" evidence="9">
    <location>
        <begin position="5"/>
        <end position="32"/>
    </location>
</feature>
<evidence type="ECO:0000256" key="8">
    <source>
        <dbReference type="SAM" id="MobiDB-lite"/>
    </source>
</evidence>
<dbReference type="GO" id="GO:0000978">
    <property type="term" value="F:RNA polymerase II cis-regulatory region sequence-specific DNA binding"/>
    <property type="evidence" value="ECO:0007669"/>
    <property type="project" value="InterPro"/>
</dbReference>
<feature type="compositionally biased region" description="Polar residues" evidence="8">
    <location>
        <begin position="84"/>
        <end position="107"/>
    </location>
</feature>
<dbReference type="InterPro" id="IPR013087">
    <property type="entry name" value="Znf_C2H2_type"/>
</dbReference>
<evidence type="ECO:0000256" key="5">
    <source>
        <dbReference type="ARBA" id="ARBA00022833"/>
    </source>
</evidence>
<dbReference type="Proteomes" id="UP001043456">
    <property type="component" value="Unassembled WGS sequence"/>
</dbReference>
<keyword evidence="5" id="KW-0862">Zinc</keyword>
<keyword evidence="2" id="KW-0479">Metal-binding</keyword>
<organism evidence="10 11">
    <name type="scientific">Aspergillus pseudoviridinutans</name>
    <dbReference type="NCBI Taxonomy" id="1517512"/>
    <lineage>
        <taxon>Eukaryota</taxon>
        <taxon>Fungi</taxon>
        <taxon>Dikarya</taxon>
        <taxon>Ascomycota</taxon>
        <taxon>Pezizomycotina</taxon>
        <taxon>Eurotiomycetes</taxon>
        <taxon>Eurotiomycetidae</taxon>
        <taxon>Eurotiales</taxon>
        <taxon>Aspergillaceae</taxon>
        <taxon>Aspergillus</taxon>
        <taxon>Aspergillus subgen. Fumigati</taxon>
    </lineage>
</organism>
<keyword evidence="4 7" id="KW-0863">Zinc-finger</keyword>
<dbReference type="EMBL" id="BHVY01000008">
    <property type="protein sequence ID" value="GIJ91424.1"/>
    <property type="molecule type" value="Genomic_DNA"/>
</dbReference>
<evidence type="ECO:0000256" key="3">
    <source>
        <dbReference type="ARBA" id="ARBA00022737"/>
    </source>
</evidence>
<dbReference type="OrthoDB" id="4481619at2759"/>
<keyword evidence="3" id="KW-0677">Repeat</keyword>
<dbReference type="GeneID" id="67008999"/>
<comment type="caution">
    <text evidence="10">The sequence shown here is derived from an EMBL/GenBank/DDBJ whole genome shotgun (WGS) entry which is preliminary data.</text>
</comment>